<evidence type="ECO:0000259" key="2">
    <source>
        <dbReference type="Pfam" id="PF03372"/>
    </source>
</evidence>
<evidence type="ECO:0000313" key="4">
    <source>
        <dbReference type="Proteomes" id="UP000281468"/>
    </source>
</evidence>
<reference evidence="3 4" key="1">
    <citation type="journal article" date="2018" name="BMC Genomics">
        <title>Genomic evidence for intraspecific hybridization in a clonal and extremely halotolerant yeast.</title>
        <authorList>
            <person name="Gostincar C."/>
            <person name="Stajich J.E."/>
            <person name="Zupancic J."/>
            <person name="Zalar P."/>
            <person name="Gunde-Cimerman N."/>
        </authorList>
    </citation>
    <scope>NUCLEOTIDE SEQUENCE [LARGE SCALE GENOMIC DNA]</scope>
    <source>
        <strain evidence="3 4">EXF-171</strain>
    </source>
</reference>
<name>A0A3M7FQ84_HORWE</name>
<dbReference type="AlphaFoldDB" id="A0A3M7FQ84"/>
<evidence type="ECO:0000313" key="3">
    <source>
        <dbReference type="EMBL" id="RMY90511.1"/>
    </source>
</evidence>
<sequence length="451" mass="48448">MGEQGKLIRLCNTHLESLALDPPLRPLQVQLCAQYMHEGTVDGAMLAGDLNAIQDFDRRLHSDNDLKDAYLELGGIEDDAEAGHTWGQQAATAQRQQFGTSRMDKIFYCGDVMCTAFERFGAGIEMQHEGEREEILSLGFDRPWITDHLGVRSRACPHIGLLGGLASGGGLPPASPLPMPNNSLLPNPRQVQAGLGQIASPAGYGGNDSFNGLHPYGAPPAPRNGWDCDPPLPNHSPLRGKYDWGPPLPKDSPLRQLWGQRWSVHTPPRAQSAQAGTASASLSFIGQPALSQPTMRPVMLPCVTGSLPGSQTAAASKAPASQELVQPDPNANGAPVRGPTLYDLEPKYRQGPAIPMGKGMELNGQRLEPTQGKQGYGIYAPSSEENVIDFYPVNGAGLSNQEAPLQAPQSDLQPLETPAKEPALPAQPEFIPFDWEPPNAGPDLVDPKFRE</sequence>
<accession>A0A3M7FQ84</accession>
<feature type="domain" description="Endonuclease/exonuclease/phosphatase" evidence="2">
    <location>
        <begin position="43"/>
        <end position="148"/>
    </location>
</feature>
<dbReference type="Pfam" id="PF03372">
    <property type="entry name" value="Exo_endo_phos"/>
    <property type="match status" value="1"/>
</dbReference>
<dbReference type="EMBL" id="QWIQ01000380">
    <property type="protein sequence ID" value="RMY90511.1"/>
    <property type="molecule type" value="Genomic_DNA"/>
</dbReference>
<protein>
    <recommendedName>
        <fullName evidence="2">Endonuclease/exonuclease/phosphatase domain-containing protein</fullName>
    </recommendedName>
</protein>
<feature type="region of interest" description="Disordered" evidence="1">
    <location>
        <begin position="399"/>
        <end position="451"/>
    </location>
</feature>
<gene>
    <name evidence="3" type="ORF">D0862_09946</name>
</gene>
<organism evidence="3 4">
    <name type="scientific">Hortaea werneckii</name>
    <name type="common">Black yeast</name>
    <name type="synonym">Cladosporium werneckii</name>
    <dbReference type="NCBI Taxonomy" id="91943"/>
    <lineage>
        <taxon>Eukaryota</taxon>
        <taxon>Fungi</taxon>
        <taxon>Dikarya</taxon>
        <taxon>Ascomycota</taxon>
        <taxon>Pezizomycotina</taxon>
        <taxon>Dothideomycetes</taxon>
        <taxon>Dothideomycetidae</taxon>
        <taxon>Mycosphaerellales</taxon>
        <taxon>Teratosphaeriaceae</taxon>
        <taxon>Hortaea</taxon>
    </lineage>
</organism>
<dbReference type="GO" id="GO:0003824">
    <property type="term" value="F:catalytic activity"/>
    <property type="evidence" value="ECO:0007669"/>
    <property type="project" value="InterPro"/>
</dbReference>
<feature type="region of interest" description="Disordered" evidence="1">
    <location>
        <begin position="210"/>
        <end position="232"/>
    </location>
</feature>
<dbReference type="SUPFAM" id="SSF56219">
    <property type="entry name" value="DNase I-like"/>
    <property type="match status" value="1"/>
</dbReference>
<dbReference type="InterPro" id="IPR036691">
    <property type="entry name" value="Endo/exonu/phosph_ase_sf"/>
</dbReference>
<proteinExistence type="predicted"/>
<dbReference type="Proteomes" id="UP000281468">
    <property type="component" value="Unassembled WGS sequence"/>
</dbReference>
<dbReference type="Gene3D" id="3.60.10.10">
    <property type="entry name" value="Endonuclease/exonuclease/phosphatase"/>
    <property type="match status" value="1"/>
</dbReference>
<comment type="caution">
    <text evidence="3">The sequence shown here is derived from an EMBL/GenBank/DDBJ whole genome shotgun (WGS) entry which is preliminary data.</text>
</comment>
<feature type="region of interest" description="Disordered" evidence="1">
    <location>
        <begin position="309"/>
        <end position="335"/>
    </location>
</feature>
<dbReference type="InterPro" id="IPR005135">
    <property type="entry name" value="Endo/exonuclease/phosphatase"/>
</dbReference>
<evidence type="ECO:0000256" key="1">
    <source>
        <dbReference type="SAM" id="MobiDB-lite"/>
    </source>
</evidence>
<feature type="compositionally biased region" description="Polar residues" evidence="1">
    <location>
        <begin position="399"/>
        <end position="412"/>
    </location>
</feature>